<dbReference type="Proteomes" id="UP000028640">
    <property type="component" value="Unassembled WGS sequence"/>
</dbReference>
<sequence>MNWDWSEEVQYLNETLPPDNLDRAKYAKFLYEVAAKRGETSNLVININAEWGAGKTHFTRRLAQTIQEKHPTVYVDAWKQDFSDDPLLAIFSCISEQLGNQSDKFISLMKKTEKKVGILLKGVAPAVVQGIIKKTTGIDDISEIAKSLTENMIELHKEKSAVIEDIKKDLSEWVQFIKQKDAMKKDLPIFIFIDELDRCRPSYAIDLLEIVKHIFDVKGMVFFISTDTAQLQHSIKVVYGQGFDAQHYLGRFFDRRFILAAPKINKLLMQKTASNFINEFSIKTEKLTPKPLSIENFITTLSNIFEGLEVNLRDSIKYYDKLCDIIITEERYYDPYLLLLLMFIYDKETDLYLKIKSKNEDNFKANDLLAYPNKLSYSFNKELTLKIDISEESTGVMSLYDRSEGNGYKYNIPNNNGVVNRSFELREYLITSLSIAKAENATSEYIDEYGNNVTERWMSGEIENDNSVDMFLKLSWAFRKDNSLDLKFDDYFDLVELSTILN</sequence>
<dbReference type="STRING" id="910964.GEAM_2981"/>
<dbReference type="InterPro" id="IPR011646">
    <property type="entry name" value="KAP_P-loop"/>
</dbReference>
<protein>
    <submittedName>
        <fullName evidence="2">Putative phage protein</fullName>
    </submittedName>
</protein>
<organism evidence="2 3">
    <name type="scientific">Ewingella americana (strain ATCC 33852 / DSM 4580 / CCUG 14506 / JCM 5911 / LMG 7869 / NCTC 12157 / CDC 1468-78)</name>
    <dbReference type="NCBI Taxonomy" id="910964"/>
    <lineage>
        <taxon>Bacteria</taxon>
        <taxon>Pseudomonadati</taxon>
        <taxon>Pseudomonadota</taxon>
        <taxon>Gammaproteobacteria</taxon>
        <taxon>Enterobacterales</taxon>
        <taxon>Yersiniaceae</taxon>
        <taxon>Ewingella</taxon>
    </lineage>
</organism>
<feature type="domain" description="KAP NTPase" evidence="1">
    <location>
        <begin position="24"/>
        <end position="260"/>
    </location>
</feature>
<dbReference type="RefSeq" id="WP_034792910.1">
    <property type="nucleotide sequence ID" value="NZ_JMPJ01000065.1"/>
</dbReference>
<comment type="caution">
    <text evidence="2">The sequence shown here is derived from an EMBL/GenBank/DDBJ whole genome shotgun (WGS) entry which is preliminary data.</text>
</comment>
<dbReference type="EMBL" id="JMPJ01000065">
    <property type="protein sequence ID" value="KFC79175.1"/>
    <property type="molecule type" value="Genomic_DNA"/>
</dbReference>
<dbReference type="Pfam" id="PF07693">
    <property type="entry name" value="KAP_NTPase"/>
    <property type="match status" value="1"/>
</dbReference>
<dbReference type="AlphaFoldDB" id="A0A085G630"/>
<accession>A0A085G630</accession>
<dbReference type="eggNOG" id="COG4928">
    <property type="taxonomic scope" value="Bacteria"/>
</dbReference>
<name>A0A085G630_EWIA3</name>
<proteinExistence type="predicted"/>
<reference evidence="2 3" key="1">
    <citation type="submission" date="2014-05" db="EMBL/GenBank/DDBJ databases">
        <title>ATOL: Assembling a taxonomically balanced genome-scale reconstruction of the evolutionary history of the Enterobacteriaceae.</title>
        <authorList>
            <person name="Plunkett G.III."/>
            <person name="Neeno-Eckwall E.C."/>
            <person name="Glasner J.D."/>
            <person name="Perna N.T."/>
        </authorList>
    </citation>
    <scope>NUCLEOTIDE SEQUENCE [LARGE SCALE GENOMIC DNA]</scope>
    <source>
        <strain evidence="2 3">ATCC 33852</strain>
    </source>
</reference>
<dbReference type="InterPro" id="IPR027417">
    <property type="entry name" value="P-loop_NTPase"/>
</dbReference>
<evidence type="ECO:0000313" key="2">
    <source>
        <dbReference type="EMBL" id="KFC79175.1"/>
    </source>
</evidence>
<dbReference type="GeneID" id="78381687"/>
<evidence type="ECO:0000313" key="3">
    <source>
        <dbReference type="Proteomes" id="UP000028640"/>
    </source>
</evidence>
<dbReference type="Gene3D" id="3.40.50.300">
    <property type="entry name" value="P-loop containing nucleotide triphosphate hydrolases"/>
    <property type="match status" value="1"/>
</dbReference>
<dbReference type="OrthoDB" id="88903at2"/>
<keyword evidence="3" id="KW-1185">Reference proteome</keyword>
<evidence type="ECO:0000259" key="1">
    <source>
        <dbReference type="Pfam" id="PF07693"/>
    </source>
</evidence>
<dbReference type="SUPFAM" id="SSF52540">
    <property type="entry name" value="P-loop containing nucleoside triphosphate hydrolases"/>
    <property type="match status" value="1"/>
</dbReference>
<gene>
    <name evidence="2" type="ORF">GEAM_2981</name>
</gene>